<reference evidence="2" key="1">
    <citation type="submission" date="2021-09" db="EMBL/GenBank/DDBJ databases">
        <authorList>
            <consortium name="AG Swart"/>
            <person name="Singh M."/>
            <person name="Singh A."/>
            <person name="Seah K."/>
            <person name="Emmerich C."/>
        </authorList>
    </citation>
    <scope>NUCLEOTIDE SEQUENCE</scope>
    <source>
        <strain evidence="2">ATCC30299</strain>
    </source>
</reference>
<feature type="compositionally biased region" description="Polar residues" evidence="1">
    <location>
        <begin position="146"/>
        <end position="156"/>
    </location>
</feature>
<evidence type="ECO:0008006" key="4">
    <source>
        <dbReference type="Google" id="ProtNLM"/>
    </source>
</evidence>
<name>A0AAU9JYF9_9CILI</name>
<organism evidence="2 3">
    <name type="scientific">Blepharisma stoltei</name>
    <dbReference type="NCBI Taxonomy" id="1481888"/>
    <lineage>
        <taxon>Eukaryota</taxon>
        <taxon>Sar</taxon>
        <taxon>Alveolata</taxon>
        <taxon>Ciliophora</taxon>
        <taxon>Postciliodesmatophora</taxon>
        <taxon>Heterotrichea</taxon>
        <taxon>Heterotrichida</taxon>
        <taxon>Blepharismidae</taxon>
        <taxon>Blepharisma</taxon>
    </lineage>
</organism>
<feature type="region of interest" description="Disordered" evidence="1">
    <location>
        <begin position="133"/>
        <end position="156"/>
    </location>
</feature>
<dbReference type="Proteomes" id="UP001162131">
    <property type="component" value="Unassembled WGS sequence"/>
</dbReference>
<gene>
    <name evidence="2" type="ORF">BSTOLATCC_MIC49237</name>
</gene>
<proteinExistence type="predicted"/>
<sequence>MNKQLLEKFSYSDLEENYKRLKIAVDELKYCFDSYREENRELYSTNDMLISTIEAIITSRRETRKVKTPQPSPTHSVTSTEFSDYSFSEINSQCDSLSDLNTDTAKITLMSPRKSGRIIRKSHRIILKKPAERSETQIKRPKNKRSITLSNIPEIS</sequence>
<dbReference type="AlphaFoldDB" id="A0AAU9JYF9"/>
<protein>
    <recommendedName>
        <fullName evidence="4">Shugoshin C-terminal domain-containing protein</fullName>
    </recommendedName>
</protein>
<comment type="caution">
    <text evidence="2">The sequence shown here is derived from an EMBL/GenBank/DDBJ whole genome shotgun (WGS) entry which is preliminary data.</text>
</comment>
<evidence type="ECO:0000313" key="3">
    <source>
        <dbReference type="Proteomes" id="UP001162131"/>
    </source>
</evidence>
<keyword evidence="3" id="KW-1185">Reference proteome</keyword>
<evidence type="ECO:0000313" key="2">
    <source>
        <dbReference type="EMBL" id="CAG9329606.1"/>
    </source>
</evidence>
<dbReference type="EMBL" id="CAJZBQ010000048">
    <property type="protein sequence ID" value="CAG9329606.1"/>
    <property type="molecule type" value="Genomic_DNA"/>
</dbReference>
<evidence type="ECO:0000256" key="1">
    <source>
        <dbReference type="SAM" id="MobiDB-lite"/>
    </source>
</evidence>
<accession>A0AAU9JYF9</accession>